<reference evidence="12" key="1">
    <citation type="journal article" date="2014" name="Nat. Commun.">
        <title>Multiple recent horizontal transfers of a large genomic region in cheese making fungi.</title>
        <authorList>
            <person name="Cheeseman K."/>
            <person name="Ropars J."/>
            <person name="Renault P."/>
            <person name="Dupont J."/>
            <person name="Gouzy J."/>
            <person name="Branca A."/>
            <person name="Abraham A.L."/>
            <person name="Ceppi M."/>
            <person name="Conseiller E."/>
            <person name="Debuchy R."/>
            <person name="Malagnac F."/>
            <person name="Goarin A."/>
            <person name="Silar P."/>
            <person name="Lacoste S."/>
            <person name="Sallet E."/>
            <person name="Bensimon A."/>
            <person name="Giraud T."/>
            <person name="Brygoo Y."/>
        </authorList>
    </citation>
    <scope>NUCLEOTIDE SEQUENCE [LARGE SCALE GENOMIC DNA]</scope>
    <source>
        <strain evidence="12">FM164</strain>
    </source>
</reference>
<keyword evidence="3 10" id="KW-0813">Transport</keyword>
<gene>
    <name evidence="12" type="ORF">PROQFM164_S07g000256</name>
</gene>
<feature type="transmembrane region" description="Helical" evidence="11">
    <location>
        <begin position="171"/>
        <end position="190"/>
    </location>
</feature>
<dbReference type="Gene3D" id="1.50.40.10">
    <property type="entry name" value="Mitochondrial carrier domain"/>
    <property type="match status" value="1"/>
</dbReference>
<evidence type="ECO:0000256" key="3">
    <source>
        <dbReference type="ARBA" id="ARBA00022448"/>
    </source>
</evidence>
<sequence length="277" mass="29760">MQSPMYSSVYKHLNGTLSRALFSGLYQGFGPTFFAGTLSSAAFFTAYEASKTAFSNAQAAGYMLGVPRPLIHVASSAVAELLACAIQNPAEVLKQNAQVFQRPVNADRGPSPTMEMLRRFRKYPAGLWAGYSTLVASQLPGMCVTFCLYEMFKEDLLERWKTGKDDIRQQLEATVLGAGAAGGCASWLFVPINVVKTRMRLAVGDQIDSTRSGLKGNPGLPSRIGAFAIARDVLRKEGVAGLFRGSALTCVAAIVGSGLYIGCYEGTKIYLCNYEGS</sequence>
<keyword evidence="8 9" id="KW-0472">Membrane</keyword>
<dbReference type="Pfam" id="PF00153">
    <property type="entry name" value="Mito_carr"/>
    <property type="match status" value="2"/>
</dbReference>
<name>W6R7T0_PENRF</name>
<dbReference type="SUPFAM" id="SSF103506">
    <property type="entry name" value="Mitochondrial carrier"/>
    <property type="match status" value="1"/>
</dbReference>
<evidence type="ECO:0000256" key="1">
    <source>
        <dbReference type="ARBA" id="ARBA00004141"/>
    </source>
</evidence>
<keyword evidence="6" id="KW-0496">Mitochondrion</keyword>
<dbReference type="PANTHER" id="PTHR45667">
    <property type="entry name" value="S-ADENOSYLMETHIONINE MITOCHONDRIAL CARRIER PROTEIN"/>
    <property type="match status" value="1"/>
</dbReference>
<evidence type="ECO:0000256" key="6">
    <source>
        <dbReference type="ARBA" id="ARBA00022792"/>
    </source>
</evidence>
<protein>
    <submittedName>
        <fullName evidence="12">Mitochondrial carrier domain</fullName>
    </submittedName>
</protein>
<evidence type="ECO:0000256" key="8">
    <source>
        <dbReference type="ARBA" id="ARBA00023136"/>
    </source>
</evidence>
<evidence type="ECO:0000256" key="7">
    <source>
        <dbReference type="ARBA" id="ARBA00022989"/>
    </source>
</evidence>
<proteinExistence type="inferred from homology"/>
<dbReference type="GO" id="GO:0016020">
    <property type="term" value="C:membrane"/>
    <property type="evidence" value="ECO:0007669"/>
    <property type="project" value="UniProtKB-SubCell"/>
</dbReference>
<keyword evidence="4 9" id="KW-0812">Transmembrane</keyword>
<keyword evidence="6" id="KW-0999">Mitochondrion inner membrane</keyword>
<keyword evidence="5" id="KW-0677">Repeat</keyword>
<evidence type="ECO:0000256" key="11">
    <source>
        <dbReference type="SAM" id="Phobius"/>
    </source>
</evidence>
<evidence type="ECO:0000256" key="4">
    <source>
        <dbReference type="ARBA" id="ARBA00022692"/>
    </source>
</evidence>
<feature type="repeat" description="Solcar" evidence="9">
    <location>
        <begin position="169"/>
        <end position="270"/>
    </location>
</feature>
<organism evidence="12 13">
    <name type="scientific">Penicillium roqueforti (strain FM164)</name>
    <dbReference type="NCBI Taxonomy" id="1365484"/>
    <lineage>
        <taxon>Eukaryota</taxon>
        <taxon>Fungi</taxon>
        <taxon>Dikarya</taxon>
        <taxon>Ascomycota</taxon>
        <taxon>Pezizomycotina</taxon>
        <taxon>Eurotiomycetes</taxon>
        <taxon>Eurotiomycetidae</taxon>
        <taxon>Eurotiales</taxon>
        <taxon>Aspergillaceae</taxon>
        <taxon>Penicillium</taxon>
    </lineage>
</organism>
<comment type="similarity">
    <text evidence="2 10">Belongs to the mitochondrial carrier (TC 2.A.29) family.</text>
</comment>
<evidence type="ECO:0000313" key="12">
    <source>
        <dbReference type="EMBL" id="CDM37907.1"/>
    </source>
</evidence>
<evidence type="ECO:0000256" key="9">
    <source>
        <dbReference type="PROSITE-ProRule" id="PRU00282"/>
    </source>
</evidence>
<evidence type="ECO:0000313" key="13">
    <source>
        <dbReference type="Proteomes" id="UP000030686"/>
    </source>
</evidence>
<dbReference type="InterPro" id="IPR023395">
    <property type="entry name" value="MCP_dom_sf"/>
</dbReference>
<comment type="subcellular location">
    <subcellularLocation>
        <location evidence="1">Membrane</location>
        <topology evidence="1">Multi-pass membrane protein</topology>
    </subcellularLocation>
</comment>
<keyword evidence="13" id="KW-1185">Reference proteome</keyword>
<dbReference type="AlphaFoldDB" id="W6R7T0"/>
<dbReference type="PROSITE" id="PS50920">
    <property type="entry name" value="SOLCAR"/>
    <property type="match status" value="1"/>
</dbReference>
<dbReference type="OMA" id="KTRMRLP"/>
<keyword evidence="7 11" id="KW-1133">Transmembrane helix</keyword>
<feature type="transmembrane region" description="Helical" evidence="11">
    <location>
        <begin position="125"/>
        <end position="151"/>
    </location>
</feature>
<dbReference type="OrthoDB" id="250329at2759"/>
<evidence type="ECO:0000256" key="10">
    <source>
        <dbReference type="RuleBase" id="RU000488"/>
    </source>
</evidence>
<evidence type="ECO:0000256" key="5">
    <source>
        <dbReference type="ARBA" id="ARBA00022737"/>
    </source>
</evidence>
<dbReference type="InterPro" id="IPR018108">
    <property type="entry name" value="MCP_transmembrane"/>
</dbReference>
<evidence type="ECO:0000256" key="2">
    <source>
        <dbReference type="ARBA" id="ARBA00006375"/>
    </source>
</evidence>
<dbReference type="EMBL" id="HG792021">
    <property type="protein sequence ID" value="CDM37907.1"/>
    <property type="molecule type" value="Genomic_DNA"/>
</dbReference>
<accession>W6R7T0</accession>
<dbReference type="Proteomes" id="UP000030686">
    <property type="component" value="Unassembled WGS sequence"/>
</dbReference>